<dbReference type="eggNOG" id="KOG4800">
    <property type="taxonomic scope" value="Eukaryota"/>
</dbReference>
<dbReference type="Proteomes" id="UP000095284">
    <property type="component" value="Unplaced"/>
</dbReference>
<dbReference type="Proteomes" id="UP000582659">
    <property type="component" value="Unassembled WGS sequence"/>
</dbReference>
<evidence type="ECO:0000313" key="3">
    <source>
        <dbReference type="Proteomes" id="UP000095284"/>
    </source>
</evidence>
<organism evidence="3 5">
    <name type="scientific">Bursaphelenchus xylophilus</name>
    <name type="common">Pinewood nematode worm</name>
    <name type="synonym">Aphelenchoides xylophilus</name>
    <dbReference type="NCBI Taxonomy" id="6326"/>
    <lineage>
        <taxon>Eukaryota</taxon>
        <taxon>Metazoa</taxon>
        <taxon>Ecdysozoa</taxon>
        <taxon>Nematoda</taxon>
        <taxon>Chromadorea</taxon>
        <taxon>Rhabditida</taxon>
        <taxon>Tylenchina</taxon>
        <taxon>Tylenchomorpha</taxon>
        <taxon>Aphelenchoidea</taxon>
        <taxon>Aphelenchoididae</taxon>
        <taxon>Bursaphelenchus</taxon>
    </lineage>
</organism>
<protein>
    <submittedName>
        <fullName evidence="2">(pine wood nematode) hypothetical protein</fullName>
    </submittedName>
</protein>
<dbReference type="Proteomes" id="UP000659654">
    <property type="component" value="Unassembled WGS sequence"/>
</dbReference>
<accession>A0A1I7RPH7</accession>
<evidence type="ECO:0000256" key="1">
    <source>
        <dbReference type="SAM" id="Phobius"/>
    </source>
</evidence>
<keyword evidence="1" id="KW-0472">Membrane</keyword>
<keyword evidence="1" id="KW-0812">Transmembrane</keyword>
<evidence type="ECO:0000313" key="2">
    <source>
        <dbReference type="EMBL" id="CAD5214929.1"/>
    </source>
</evidence>
<feature type="transmembrane region" description="Helical" evidence="1">
    <location>
        <begin position="93"/>
        <end position="115"/>
    </location>
</feature>
<proteinExistence type="predicted"/>
<dbReference type="EMBL" id="CAJFCV020000002">
    <property type="protein sequence ID" value="CAG9096039.1"/>
    <property type="molecule type" value="Genomic_DNA"/>
</dbReference>
<dbReference type="Pfam" id="PF01275">
    <property type="entry name" value="Myelin_PLP"/>
    <property type="match status" value="1"/>
</dbReference>
<keyword evidence="1" id="KW-1133">Transmembrane helix</keyword>
<dbReference type="WBParaSite" id="BXY_0261800.1">
    <property type="protein sequence ID" value="BXY_0261800.1"/>
    <property type="gene ID" value="BXY_0261800"/>
</dbReference>
<dbReference type="PANTHER" id="PTHR11683:SF12">
    <property type="entry name" value="M6, ISOFORM F"/>
    <property type="match status" value="1"/>
</dbReference>
<dbReference type="PANTHER" id="PTHR11683">
    <property type="entry name" value="MYELIN PROTEOLIPID"/>
    <property type="match status" value="1"/>
</dbReference>
<name>A0A1I7RPH7_BURXY</name>
<dbReference type="InterPro" id="IPR001614">
    <property type="entry name" value="Myelin_PLP"/>
</dbReference>
<evidence type="ECO:0000313" key="4">
    <source>
        <dbReference type="Proteomes" id="UP000659654"/>
    </source>
</evidence>
<reference evidence="2" key="2">
    <citation type="submission" date="2020-09" db="EMBL/GenBank/DDBJ databases">
        <authorList>
            <person name="Kikuchi T."/>
        </authorList>
    </citation>
    <scope>NUCLEOTIDE SEQUENCE</scope>
    <source>
        <strain evidence="2">Ka4C1</strain>
    </source>
</reference>
<keyword evidence="4" id="KW-1185">Reference proteome</keyword>
<evidence type="ECO:0000313" key="5">
    <source>
        <dbReference type="WBParaSite" id="BXY_0261800.1"/>
    </source>
</evidence>
<reference evidence="5" key="1">
    <citation type="submission" date="2016-11" db="UniProtKB">
        <authorList>
            <consortium name="WormBaseParasite"/>
        </authorList>
    </citation>
    <scope>IDENTIFICATION</scope>
</reference>
<feature type="transmembrane region" description="Helical" evidence="1">
    <location>
        <begin position="220"/>
        <end position="242"/>
    </location>
</feature>
<dbReference type="GO" id="GO:0005886">
    <property type="term" value="C:plasma membrane"/>
    <property type="evidence" value="ECO:0007669"/>
    <property type="project" value="TreeGrafter"/>
</dbReference>
<feature type="transmembrane region" description="Helical" evidence="1">
    <location>
        <begin position="136"/>
        <end position="169"/>
    </location>
</feature>
<feature type="transmembrane region" description="Helical" evidence="1">
    <location>
        <begin position="50"/>
        <end position="73"/>
    </location>
</feature>
<dbReference type="GO" id="GO:0031175">
    <property type="term" value="P:neuron projection development"/>
    <property type="evidence" value="ECO:0007669"/>
    <property type="project" value="TreeGrafter"/>
</dbReference>
<sequence>MYRQRVLFKELRPKGMLKHPSAEHLGMYRSSSYYADDGCLSRIPYFSAMGFFMCFVGVVLFSSMMWFAVNASVEQFRRALDLTDLPWLDKINLAFLIMAFIMALFAIFLLAIAIVSTGRTREQIYKRESARRGGECFGITAMVCSYILNILWMFVFATTAILSAGYYVLSRLCASLAAYNESNCLDFSVFQPIFKNTPKENLILCGGNAQQFCAATNSVVAWYFIGFLGSGIVCLGLVQFLASSTANHSRVKNEKRYNELRNAVFGDSLPEFTPYVPNSYYPPPPIQGTLPSYHGTHPRKPNIIPPSPIRPTGTLPYNSYSRRNSYHNSMGEAHWGRDY</sequence>
<gene>
    <name evidence="2" type="ORF">BXYJ_LOCUS3775</name>
</gene>
<dbReference type="OrthoDB" id="9993736at2759"/>
<dbReference type="EMBL" id="CAJFDI010000002">
    <property type="protein sequence ID" value="CAD5214929.1"/>
    <property type="molecule type" value="Genomic_DNA"/>
</dbReference>
<dbReference type="AlphaFoldDB" id="A0A1I7RPH7"/>